<protein>
    <recommendedName>
        <fullName evidence="5">Enoyl reductase (ER) domain-containing protein</fullName>
    </recommendedName>
</protein>
<sequence>MKEALVFPTKPFVTTTICNVDLPVPQDNGVLCQEVEQAYYVRGLGKQGAPSNESKIESKIGDRVSPFHPMMTPGGTYAEYTVAPIEKTFLIPDGIGFESASTIALTTLAAALALFRRQSLPPPWMKRSPNTPPIPLIIYGASSALETYAIKLARNSDIHPIIAIVGESASYVKKLLVPYLGDVFIDYRSGTERMKHDIETSLGNMPVFHALDVISEKKSWVTISQVLSPGGTVSVAKTLKVTMKRKSPLVSTSVIVLQPQDTKATLADIDFAYVMFRYIARLLAIGEFEGTSI</sequence>
<dbReference type="GO" id="GO:0016651">
    <property type="term" value="F:oxidoreductase activity, acting on NAD(P)H"/>
    <property type="evidence" value="ECO:0007669"/>
    <property type="project" value="InterPro"/>
</dbReference>
<keyword evidence="4" id="KW-1185">Reference proteome</keyword>
<dbReference type="Gene3D" id="3.40.50.720">
    <property type="entry name" value="NAD(P)-binding Rossmann-like Domain"/>
    <property type="match status" value="1"/>
</dbReference>
<dbReference type="AlphaFoldDB" id="A0A0U1LJU5"/>
<name>A0A0U1LJU5_TALIS</name>
<dbReference type="OrthoDB" id="3233595at2759"/>
<reference evidence="3 4" key="1">
    <citation type="submission" date="2015-04" db="EMBL/GenBank/DDBJ databases">
        <authorList>
            <person name="Syromyatnikov M.Y."/>
            <person name="Popov V.N."/>
        </authorList>
    </citation>
    <scope>NUCLEOTIDE SEQUENCE [LARGE SCALE GENOMIC DNA]</scope>
    <source>
        <strain evidence="3">WF-38-12</strain>
    </source>
</reference>
<dbReference type="PANTHER" id="PTHR45348:SF5">
    <property type="entry name" value="OXIDOREDUCTASE, PUTATIVE (AFU_ORTHOLOGUE AFUA_8G01420)-RELATED"/>
    <property type="match status" value="1"/>
</dbReference>
<evidence type="ECO:0008006" key="5">
    <source>
        <dbReference type="Google" id="ProtNLM"/>
    </source>
</evidence>
<evidence type="ECO:0000313" key="4">
    <source>
        <dbReference type="Proteomes" id="UP000054383"/>
    </source>
</evidence>
<comment type="similarity">
    <text evidence="1">Belongs to the zinc-containing alcohol dehydrogenase family.</text>
</comment>
<organism evidence="3 4">
    <name type="scientific">Talaromyces islandicus</name>
    <name type="common">Penicillium islandicum</name>
    <dbReference type="NCBI Taxonomy" id="28573"/>
    <lineage>
        <taxon>Eukaryota</taxon>
        <taxon>Fungi</taxon>
        <taxon>Dikarya</taxon>
        <taxon>Ascomycota</taxon>
        <taxon>Pezizomycotina</taxon>
        <taxon>Eurotiomycetes</taxon>
        <taxon>Eurotiomycetidae</taxon>
        <taxon>Eurotiales</taxon>
        <taxon>Trichocomaceae</taxon>
        <taxon>Talaromyces</taxon>
        <taxon>Talaromyces sect. Islandici</taxon>
    </lineage>
</organism>
<evidence type="ECO:0000256" key="2">
    <source>
        <dbReference type="ARBA" id="ARBA00023002"/>
    </source>
</evidence>
<dbReference type="Gene3D" id="3.90.180.10">
    <property type="entry name" value="Medium-chain alcohol dehydrogenases, catalytic domain"/>
    <property type="match status" value="1"/>
</dbReference>
<accession>A0A0U1LJU5</accession>
<dbReference type="InterPro" id="IPR011032">
    <property type="entry name" value="GroES-like_sf"/>
</dbReference>
<dbReference type="PANTHER" id="PTHR45348">
    <property type="entry name" value="HYPOTHETICAL OXIDOREDUCTASE (EUROFUNG)"/>
    <property type="match status" value="1"/>
</dbReference>
<dbReference type="EMBL" id="CVMT01000001">
    <property type="protein sequence ID" value="CRG82686.1"/>
    <property type="molecule type" value="Genomic_DNA"/>
</dbReference>
<dbReference type="Proteomes" id="UP000054383">
    <property type="component" value="Unassembled WGS sequence"/>
</dbReference>
<evidence type="ECO:0000313" key="3">
    <source>
        <dbReference type="EMBL" id="CRG82686.1"/>
    </source>
</evidence>
<dbReference type="SUPFAM" id="SSF50129">
    <property type="entry name" value="GroES-like"/>
    <property type="match status" value="1"/>
</dbReference>
<dbReference type="InterPro" id="IPR047122">
    <property type="entry name" value="Trans-enoyl_RdTase-like"/>
</dbReference>
<proteinExistence type="inferred from homology"/>
<evidence type="ECO:0000256" key="1">
    <source>
        <dbReference type="ARBA" id="ARBA00008072"/>
    </source>
</evidence>
<keyword evidence="2" id="KW-0560">Oxidoreductase</keyword>
<gene>
    <name evidence="3" type="ORF">PISL3812_00030</name>
</gene>
<dbReference type="STRING" id="28573.A0A0U1LJU5"/>